<evidence type="ECO:0000313" key="2">
    <source>
        <dbReference type="EMBL" id="MBS3648436.1"/>
    </source>
</evidence>
<evidence type="ECO:0000313" key="3">
    <source>
        <dbReference type="Proteomes" id="UP000680348"/>
    </source>
</evidence>
<reference evidence="2" key="1">
    <citation type="submission" date="2021-04" db="EMBL/GenBank/DDBJ databases">
        <title>Pseudaminobacter soli sp. nov., isolated from paddy soil contaminated by heavy metals.</title>
        <authorList>
            <person name="Zhang K."/>
        </authorList>
    </citation>
    <scope>NUCLEOTIDE SEQUENCE</scope>
    <source>
        <strain evidence="2">19-2017</strain>
    </source>
</reference>
<evidence type="ECO:0000259" key="1">
    <source>
        <dbReference type="Pfam" id="PF06568"/>
    </source>
</evidence>
<gene>
    <name evidence="2" type="ORF">KEU06_07310</name>
</gene>
<comment type="caution">
    <text evidence="2">The sequence shown here is derived from an EMBL/GenBank/DDBJ whole genome shotgun (WGS) entry which is preliminary data.</text>
</comment>
<dbReference type="RefSeq" id="WP_188253990.1">
    <property type="nucleotide sequence ID" value="NZ_JABVCF010000003.1"/>
</dbReference>
<dbReference type="EMBL" id="JAGWCR010000003">
    <property type="protein sequence ID" value="MBS3648436.1"/>
    <property type="molecule type" value="Genomic_DNA"/>
</dbReference>
<protein>
    <submittedName>
        <fullName evidence="2">DUF1127 domain-containing protein</fullName>
    </submittedName>
</protein>
<dbReference type="Pfam" id="PF06568">
    <property type="entry name" value="YjiS-like"/>
    <property type="match status" value="1"/>
</dbReference>
<sequence length="87" mass="9770">MIAFGSAKPDKTAALAFDLPNRGWAVVGKLYRTWRNRRDFHRLGAMSDSELKDIGLTRSDLHVASSSPFGIDPTTRLREIVQARVEQ</sequence>
<feature type="domain" description="YjiS-like" evidence="1">
    <location>
        <begin position="32"/>
        <end position="62"/>
    </location>
</feature>
<dbReference type="AlphaFoldDB" id="A0A942DWK4"/>
<proteinExistence type="predicted"/>
<dbReference type="InterPro" id="IPR009506">
    <property type="entry name" value="YjiS-like"/>
</dbReference>
<organism evidence="2 3">
    <name type="scientific">Pseudaminobacter soli</name>
    <name type="common">ex Zhang et al. 2022</name>
    <dbReference type="NCBI Taxonomy" id="2831468"/>
    <lineage>
        <taxon>Bacteria</taxon>
        <taxon>Pseudomonadati</taxon>
        <taxon>Pseudomonadota</taxon>
        <taxon>Alphaproteobacteria</taxon>
        <taxon>Hyphomicrobiales</taxon>
        <taxon>Phyllobacteriaceae</taxon>
        <taxon>Pseudaminobacter</taxon>
    </lineage>
</organism>
<keyword evidence="3" id="KW-1185">Reference proteome</keyword>
<dbReference type="Proteomes" id="UP000680348">
    <property type="component" value="Unassembled WGS sequence"/>
</dbReference>
<accession>A0A942DWK4</accession>
<name>A0A942DWK4_9HYPH</name>